<accession>A0AAN9VLH2</accession>
<feature type="compositionally biased region" description="Basic and acidic residues" evidence="1">
    <location>
        <begin position="1"/>
        <end position="37"/>
    </location>
</feature>
<evidence type="ECO:0000313" key="2">
    <source>
        <dbReference type="EMBL" id="KAK7793458.1"/>
    </source>
</evidence>
<protein>
    <submittedName>
        <fullName evidence="2">Uncharacterized protein</fullName>
    </submittedName>
</protein>
<evidence type="ECO:0000313" key="3">
    <source>
        <dbReference type="Proteomes" id="UP001378592"/>
    </source>
</evidence>
<keyword evidence="3" id="KW-1185">Reference proteome</keyword>
<name>A0AAN9VLH2_9ORTH</name>
<comment type="caution">
    <text evidence="2">The sequence shown here is derived from an EMBL/GenBank/DDBJ whole genome shotgun (WGS) entry which is preliminary data.</text>
</comment>
<sequence>MEEKLTEMGEEKKREGYEKEKTERERARKGIERRGEEENSEEDVERRITEYSNRRESSYTEKRLKTLRLGRTHMNEVREMKRVREKYNVCRKGKMIFRPLS</sequence>
<dbReference type="AlphaFoldDB" id="A0AAN9VLH2"/>
<proteinExistence type="predicted"/>
<organism evidence="2 3">
    <name type="scientific">Gryllus longicercus</name>
    <dbReference type="NCBI Taxonomy" id="2509291"/>
    <lineage>
        <taxon>Eukaryota</taxon>
        <taxon>Metazoa</taxon>
        <taxon>Ecdysozoa</taxon>
        <taxon>Arthropoda</taxon>
        <taxon>Hexapoda</taxon>
        <taxon>Insecta</taxon>
        <taxon>Pterygota</taxon>
        <taxon>Neoptera</taxon>
        <taxon>Polyneoptera</taxon>
        <taxon>Orthoptera</taxon>
        <taxon>Ensifera</taxon>
        <taxon>Gryllidea</taxon>
        <taxon>Grylloidea</taxon>
        <taxon>Gryllidae</taxon>
        <taxon>Gryllinae</taxon>
        <taxon>Gryllus</taxon>
    </lineage>
</organism>
<reference evidence="2 3" key="1">
    <citation type="submission" date="2024-03" db="EMBL/GenBank/DDBJ databases">
        <title>The genome assembly and annotation of the cricket Gryllus longicercus Weissman &amp; Gray.</title>
        <authorList>
            <person name="Szrajer S."/>
            <person name="Gray D."/>
            <person name="Ylla G."/>
        </authorList>
    </citation>
    <scope>NUCLEOTIDE SEQUENCE [LARGE SCALE GENOMIC DNA]</scope>
    <source>
        <strain evidence="2">DAG 2021-001</strain>
        <tissue evidence="2">Whole body minus gut</tissue>
    </source>
</reference>
<evidence type="ECO:0000256" key="1">
    <source>
        <dbReference type="SAM" id="MobiDB-lite"/>
    </source>
</evidence>
<feature type="region of interest" description="Disordered" evidence="1">
    <location>
        <begin position="1"/>
        <end position="60"/>
    </location>
</feature>
<dbReference type="EMBL" id="JAZDUA010000381">
    <property type="protein sequence ID" value="KAK7793458.1"/>
    <property type="molecule type" value="Genomic_DNA"/>
</dbReference>
<gene>
    <name evidence="2" type="ORF">R5R35_001185</name>
</gene>
<feature type="compositionally biased region" description="Basic and acidic residues" evidence="1">
    <location>
        <begin position="44"/>
        <end position="60"/>
    </location>
</feature>
<dbReference type="Proteomes" id="UP001378592">
    <property type="component" value="Unassembled WGS sequence"/>
</dbReference>